<organism evidence="2 3">
    <name type="scientific">Mucilaginibacter terrigena</name>
    <dbReference type="NCBI Taxonomy" id="2492395"/>
    <lineage>
        <taxon>Bacteria</taxon>
        <taxon>Pseudomonadati</taxon>
        <taxon>Bacteroidota</taxon>
        <taxon>Sphingobacteriia</taxon>
        <taxon>Sphingobacteriales</taxon>
        <taxon>Sphingobacteriaceae</taxon>
        <taxon>Mucilaginibacter</taxon>
    </lineage>
</organism>
<dbReference type="Proteomes" id="UP000293331">
    <property type="component" value="Unassembled WGS sequence"/>
</dbReference>
<accession>A0A4Q5LQE8</accession>
<keyword evidence="1" id="KW-0812">Transmembrane</keyword>
<name>A0A4Q5LQE8_9SPHI</name>
<feature type="transmembrane region" description="Helical" evidence="1">
    <location>
        <begin position="104"/>
        <end position="120"/>
    </location>
</feature>
<dbReference type="AlphaFoldDB" id="A0A4Q5LQE8"/>
<protein>
    <submittedName>
        <fullName evidence="2">Uncharacterized protein</fullName>
    </submittedName>
</protein>
<feature type="transmembrane region" description="Helical" evidence="1">
    <location>
        <begin position="38"/>
        <end position="56"/>
    </location>
</feature>
<keyword evidence="1" id="KW-0472">Membrane</keyword>
<evidence type="ECO:0000256" key="1">
    <source>
        <dbReference type="SAM" id="Phobius"/>
    </source>
</evidence>
<sequence>MAKTIHLALLAGQCLFAGVVLFLGKQSAAGPANDNQFIIIAAVLCVVAFAVGNLVYKQVIAAAVNKQTLTEKMAGYMSALIVKFALIEGASLFSIVSFLLTGNYFFLGIAAVMVVYFFTLRPNLDKAAEELGLTYEEKLEIEN</sequence>
<dbReference type="EMBL" id="SEWG01000002">
    <property type="protein sequence ID" value="RYU91569.1"/>
    <property type="molecule type" value="Genomic_DNA"/>
</dbReference>
<evidence type="ECO:0000313" key="3">
    <source>
        <dbReference type="Proteomes" id="UP000293331"/>
    </source>
</evidence>
<gene>
    <name evidence="2" type="ORF">EWM62_06410</name>
</gene>
<keyword evidence="1" id="KW-1133">Transmembrane helix</keyword>
<keyword evidence="3" id="KW-1185">Reference proteome</keyword>
<evidence type="ECO:0000313" key="2">
    <source>
        <dbReference type="EMBL" id="RYU91569.1"/>
    </source>
</evidence>
<reference evidence="2 3" key="1">
    <citation type="submission" date="2019-02" db="EMBL/GenBank/DDBJ databases">
        <title>Bacterial novel species Mucilaginibacter sp. 17JY9-4 isolated from soil.</title>
        <authorList>
            <person name="Jung H.-Y."/>
        </authorList>
    </citation>
    <scope>NUCLEOTIDE SEQUENCE [LARGE SCALE GENOMIC DNA]</scope>
    <source>
        <strain evidence="2 3">17JY9-4</strain>
    </source>
</reference>
<comment type="caution">
    <text evidence="2">The sequence shown here is derived from an EMBL/GenBank/DDBJ whole genome shotgun (WGS) entry which is preliminary data.</text>
</comment>
<proteinExistence type="predicted"/>
<feature type="transmembrane region" description="Helical" evidence="1">
    <location>
        <begin position="76"/>
        <end position="98"/>
    </location>
</feature>